<gene>
    <name evidence="2" type="ORF">HBH26_15965</name>
</gene>
<dbReference type="PANTHER" id="PTHR34599:SF1">
    <property type="entry name" value="PHOSPHATIDIC ACID PHOSPHATASE TYPE 2_HALOPEROXIDASE DOMAIN-CONTAINING PROTEIN"/>
    <property type="match status" value="1"/>
</dbReference>
<feature type="region of interest" description="Disordered" evidence="1">
    <location>
        <begin position="1"/>
        <end position="22"/>
    </location>
</feature>
<comment type="caution">
    <text evidence="2">The sequence shown here is derived from an EMBL/GenBank/DDBJ whole genome shotgun (WGS) entry which is preliminary data.</text>
</comment>
<organism evidence="2 3">
    <name type="scientific">Sphingomonas corticis</name>
    <dbReference type="NCBI Taxonomy" id="2722791"/>
    <lineage>
        <taxon>Bacteria</taxon>
        <taxon>Pseudomonadati</taxon>
        <taxon>Pseudomonadota</taxon>
        <taxon>Alphaproteobacteria</taxon>
        <taxon>Sphingomonadales</taxon>
        <taxon>Sphingomonadaceae</taxon>
        <taxon>Sphingomonas</taxon>
    </lineage>
</organism>
<proteinExistence type="predicted"/>
<dbReference type="InterPro" id="IPR036938">
    <property type="entry name" value="PAP2/HPO_sf"/>
</dbReference>
<dbReference type="PANTHER" id="PTHR34599">
    <property type="entry name" value="PEROXIDASE-RELATED"/>
    <property type="match status" value="1"/>
</dbReference>
<accession>A0ABX1CRH9</accession>
<feature type="region of interest" description="Disordered" evidence="1">
    <location>
        <begin position="266"/>
        <end position="285"/>
    </location>
</feature>
<evidence type="ECO:0008006" key="4">
    <source>
        <dbReference type="Google" id="ProtNLM"/>
    </source>
</evidence>
<evidence type="ECO:0000313" key="2">
    <source>
        <dbReference type="EMBL" id="NJR80079.1"/>
    </source>
</evidence>
<dbReference type="Gene3D" id="1.10.606.10">
    <property type="entry name" value="Vanadium-containing Chloroperoxidase, domain 2"/>
    <property type="match status" value="1"/>
</dbReference>
<evidence type="ECO:0000256" key="1">
    <source>
        <dbReference type="SAM" id="MobiDB-lite"/>
    </source>
</evidence>
<reference evidence="2 3" key="1">
    <citation type="submission" date="2020-03" db="EMBL/GenBank/DDBJ databases">
        <authorList>
            <person name="Wang L."/>
            <person name="He N."/>
            <person name="Li Y."/>
            <person name="Fang Y."/>
            <person name="Zhang F."/>
        </authorList>
    </citation>
    <scope>NUCLEOTIDE SEQUENCE [LARGE SCALE GENOMIC DNA]</scope>
    <source>
        <strain evidence="2 3">36D10-4-7</strain>
    </source>
</reference>
<name>A0ABX1CRH9_9SPHN</name>
<dbReference type="InterPro" id="IPR016119">
    <property type="entry name" value="Br/Cl_peroxidase_C"/>
</dbReference>
<dbReference type="SUPFAM" id="SSF48317">
    <property type="entry name" value="Acid phosphatase/Vanadium-dependent haloperoxidase"/>
    <property type="match status" value="1"/>
</dbReference>
<evidence type="ECO:0000313" key="3">
    <source>
        <dbReference type="Proteomes" id="UP000732399"/>
    </source>
</evidence>
<sequence>MAEEAESTGGGGDCEDYNVPSQDPFFQVSPEASFWAEEPTFRLVTADQVIEKLGGVAAIRSNWQFDCPPTQAEIDELVSGEFAYARRRVEFDDTFRRDRLGEFLTHPVFIVKPPAGTTVNNRVRTGRLPIVRDGGELATMFEAEKTAVWHQHVILTLLDLPGDLPVGDPAQGRTETVRLREVISPVRQALMQTALHAATFNALSVIWRLKWRRLPAAQEQQPVRISRRERPSEYFERHAEYDFTVLYDAEIRFNADGDILRDVSAARRARPATKPGTPRHPAYGSGHSTYSKAASEILKVFLPRCWGRPAMAGGLIADVHGSLDKLANSIGESRFWGGVHWRRDHEFGQAVGQAVADLLIEQLDRSLIDPRPSRHATVPDFDDLETLYRDILRRREQDPRLWDWREDGPFPDIECIDGVVRPRGTQRLNLQGGRI</sequence>
<protein>
    <recommendedName>
        <fullName evidence="4">Phosphatidic acid phosphatase type 2/haloperoxidase domain-containing protein</fullName>
    </recommendedName>
</protein>
<dbReference type="Proteomes" id="UP000732399">
    <property type="component" value="Unassembled WGS sequence"/>
</dbReference>
<dbReference type="InterPro" id="IPR052559">
    <property type="entry name" value="V-haloperoxidase"/>
</dbReference>
<dbReference type="EMBL" id="JAAVJH010000012">
    <property type="protein sequence ID" value="NJR80079.1"/>
    <property type="molecule type" value="Genomic_DNA"/>
</dbReference>
<keyword evidence="3" id="KW-1185">Reference proteome</keyword>
<dbReference type="RefSeq" id="WP_168135633.1">
    <property type="nucleotide sequence ID" value="NZ_JAAVJH010000012.1"/>
</dbReference>